<dbReference type="Gene3D" id="3.90.550.10">
    <property type="entry name" value="Spore Coat Polysaccharide Biosynthesis Protein SpsA, Chain A"/>
    <property type="match status" value="1"/>
</dbReference>
<gene>
    <name evidence="5" type="ORF">Tsumi_04420</name>
</gene>
<name>A0ABQ0E0X2_9PORP</name>
<comment type="caution">
    <text evidence="5">The sequence shown here is derived from an EMBL/GenBank/DDBJ whole genome shotgun (WGS) entry which is preliminary data.</text>
</comment>
<feature type="domain" description="Glycosyltransferase 2-like" evidence="4">
    <location>
        <begin position="6"/>
        <end position="132"/>
    </location>
</feature>
<dbReference type="CDD" id="cd00761">
    <property type="entry name" value="Glyco_tranf_GTA_type"/>
    <property type="match status" value="1"/>
</dbReference>
<sequence>MEPFLSILIPVYNYDPMPLLYSLQKQIERYELGQIELLVGDDASSSEYKGIYAALTQFPWVRLITAEKNGGAGAMRNLLAREAKGPLLLCLDSDITLLTDQFLATYIAASDGKSVVFGGHVYADYPPSEEQMLYYCYGRKIESRTASERNKHPYKAIGGVSFLIPRAIMLAVPFDEEVRMGYEDALWGANLKEARIPIKHIDNPIRHELRRNNEEFLCTTRRYIENLHRFEARFPKGTVRLLDITKKYDFLVPLGAWLFSMGNSYMERRLCGKRPSLTLFQIYKWTYLCDRMSKESDEVKRVNRNKKIN</sequence>
<proteinExistence type="inferred from homology"/>
<dbReference type="EMBL" id="BAAFSF010000001">
    <property type="protein sequence ID" value="GAB1251338.1"/>
    <property type="molecule type" value="Genomic_DNA"/>
</dbReference>
<evidence type="ECO:0000259" key="4">
    <source>
        <dbReference type="Pfam" id="PF00535"/>
    </source>
</evidence>
<protein>
    <recommendedName>
        <fullName evidence="4">Glycosyltransferase 2-like domain-containing protein</fullName>
    </recommendedName>
</protein>
<evidence type="ECO:0000313" key="5">
    <source>
        <dbReference type="EMBL" id="GAB1251338.1"/>
    </source>
</evidence>
<organism evidence="5 6">
    <name type="scientific">Porphyromonas miyakawae</name>
    <dbReference type="NCBI Taxonomy" id="3137470"/>
    <lineage>
        <taxon>Bacteria</taxon>
        <taxon>Pseudomonadati</taxon>
        <taxon>Bacteroidota</taxon>
        <taxon>Bacteroidia</taxon>
        <taxon>Bacteroidales</taxon>
        <taxon>Porphyromonadaceae</taxon>
        <taxon>Porphyromonas</taxon>
    </lineage>
</organism>
<accession>A0ABQ0E0X2</accession>
<reference evidence="5 6" key="1">
    <citation type="journal article" date="2025" name="Int. J. Syst. Evol. Microbiol.">
        <title>Desulfovibrio falkowii sp. nov., Porphyromonas miyakawae sp. nov., Mediterraneibacter flintii sp. nov. and Owariibacterium komagatae gen. nov., sp. nov., isolated from human faeces.</title>
        <authorList>
            <person name="Hamaguchi T."/>
            <person name="Ohara M."/>
            <person name="Hisatomi A."/>
            <person name="Sekiguchi K."/>
            <person name="Takeda J.I."/>
            <person name="Ueyama J."/>
            <person name="Ito M."/>
            <person name="Nishiwaki H."/>
            <person name="Ogi T."/>
            <person name="Hirayama M."/>
            <person name="Ohkuma M."/>
            <person name="Sakamoto M."/>
            <person name="Ohno K."/>
        </authorList>
    </citation>
    <scope>NUCLEOTIDE SEQUENCE [LARGE SCALE GENOMIC DNA]</scope>
    <source>
        <strain evidence="5 6">13CB11C</strain>
    </source>
</reference>
<dbReference type="SUPFAM" id="SSF53448">
    <property type="entry name" value="Nucleotide-diphospho-sugar transferases"/>
    <property type="match status" value="1"/>
</dbReference>
<dbReference type="Proteomes" id="UP001628220">
    <property type="component" value="Unassembled WGS sequence"/>
</dbReference>
<dbReference type="InterPro" id="IPR029044">
    <property type="entry name" value="Nucleotide-diphossugar_trans"/>
</dbReference>
<evidence type="ECO:0000256" key="1">
    <source>
        <dbReference type="ARBA" id="ARBA00006739"/>
    </source>
</evidence>
<evidence type="ECO:0000256" key="3">
    <source>
        <dbReference type="ARBA" id="ARBA00022679"/>
    </source>
</evidence>
<dbReference type="RefSeq" id="WP_411915150.1">
    <property type="nucleotide sequence ID" value="NZ_BAAFSF010000001.1"/>
</dbReference>
<keyword evidence="2" id="KW-0328">Glycosyltransferase</keyword>
<comment type="similarity">
    <text evidence="1">Belongs to the glycosyltransferase 2 family.</text>
</comment>
<dbReference type="PANTHER" id="PTHR43179:SF12">
    <property type="entry name" value="GALACTOFURANOSYLTRANSFERASE GLFT2"/>
    <property type="match status" value="1"/>
</dbReference>
<dbReference type="InterPro" id="IPR001173">
    <property type="entry name" value="Glyco_trans_2-like"/>
</dbReference>
<evidence type="ECO:0000256" key="2">
    <source>
        <dbReference type="ARBA" id="ARBA00022676"/>
    </source>
</evidence>
<evidence type="ECO:0000313" key="6">
    <source>
        <dbReference type="Proteomes" id="UP001628220"/>
    </source>
</evidence>
<dbReference type="Pfam" id="PF00535">
    <property type="entry name" value="Glycos_transf_2"/>
    <property type="match status" value="1"/>
</dbReference>
<keyword evidence="6" id="KW-1185">Reference proteome</keyword>
<dbReference type="PANTHER" id="PTHR43179">
    <property type="entry name" value="RHAMNOSYLTRANSFERASE WBBL"/>
    <property type="match status" value="1"/>
</dbReference>
<keyword evidence="3" id="KW-0808">Transferase</keyword>